<keyword evidence="1" id="KW-0812">Transmembrane</keyword>
<dbReference type="EMBL" id="REGN01004587">
    <property type="protein sequence ID" value="RNA16929.1"/>
    <property type="molecule type" value="Genomic_DNA"/>
</dbReference>
<evidence type="ECO:0000313" key="3">
    <source>
        <dbReference type="Proteomes" id="UP000276133"/>
    </source>
</evidence>
<protein>
    <submittedName>
        <fullName evidence="2">Uncharacterized protein</fullName>
    </submittedName>
</protein>
<organism evidence="2 3">
    <name type="scientific">Brachionus plicatilis</name>
    <name type="common">Marine rotifer</name>
    <name type="synonym">Brachionus muelleri</name>
    <dbReference type="NCBI Taxonomy" id="10195"/>
    <lineage>
        <taxon>Eukaryota</taxon>
        <taxon>Metazoa</taxon>
        <taxon>Spiralia</taxon>
        <taxon>Gnathifera</taxon>
        <taxon>Rotifera</taxon>
        <taxon>Eurotatoria</taxon>
        <taxon>Monogononta</taxon>
        <taxon>Pseudotrocha</taxon>
        <taxon>Ploima</taxon>
        <taxon>Brachionidae</taxon>
        <taxon>Brachionus</taxon>
    </lineage>
</organism>
<sequence length="143" mass="15914">MELAKELARDFPKINSLAFSLFKEKTDTRKNFKKLIMSWNRLKVKVSKTFDLWSLIVVLILIVSNFGKAAVVDVALVVAFISSSSEKLKLIGSIDVVAGVVDIETIFLFGNSLPRDFLEEKILSTGSLSSNDRKSELVSVCKN</sequence>
<evidence type="ECO:0000256" key="1">
    <source>
        <dbReference type="SAM" id="Phobius"/>
    </source>
</evidence>
<keyword evidence="1" id="KW-0472">Membrane</keyword>
<accession>A0A3M7R0C7</accession>
<name>A0A3M7R0C7_BRAPC</name>
<comment type="caution">
    <text evidence="2">The sequence shown here is derived from an EMBL/GenBank/DDBJ whole genome shotgun (WGS) entry which is preliminary data.</text>
</comment>
<keyword evidence="1" id="KW-1133">Transmembrane helix</keyword>
<feature type="transmembrane region" description="Helical" evidence="1">
    <location>
        <begin position="52"/>
        <end position="81"/>
    </location>
</feature>
<dbReference type="Proteomes" id="UP000276133">
    <property type="component" value="Unassembled WGS sequence"/>
</dbReference>
<evidence type="ECO:0000313" key="2">
    <source>
        <dbReference type="EMBL" id="RNA16929.1"/>
    </source>
</evidence>
<keyword evidence="3" id="KW-1185">Reference proteome</keyword>
<proteinExistence type="predicted"/>
<reference evidence="2 3" key="1">
    <citation type="journal article" date="2018" name="Sci. Rep.">
        <title>Genomic signatures of local adaptation to the degree of environmental predictability in rotifers.</title>
        <authorList>
            <person name="Franch-Gras L."/>
            <person name="Hahn C."/>
            <person name="Garcia-Roger E.M."/>
            <person name="Carmona M.J."/>
            <person name="Serra M."/>
            <person name="Gomez A."/>
        </authorList>
    </citation>
    <scope>NUCLEOTIDE SEQUENCE [LARGE SCALE GENOMIC DNA]</scope>
    <source>
        <strain evidence="2">HYR1</strain>
    </source>
</reference>
<gene>
    <name evidence="2" type="ORF">BpHYR1_013597</name>
</gene>
<dbReference type="AlphaFoldDB" id="A0A3M7R0C7"/>